<dbReference type="RefSeq" id="WP_021087550.1">
    <property type="nucleotide sequence ID" value="NZ_ANNG01000013.1"/>
</dbReference>
<evidence type="ECO:0000313" key="2">
    <source>
        <dbReference type="Proteomes" id="UP000016620"/>
    </source>
</evidence>
<dbReference type="GO" id="GO:0006402">
    <property type="term" value="P:mRNA catabolic process"/>
    <property type="evidence" value="ECO:0007669"/>
    <property type="project" value="TreeGrafter"/>
</dbReference>
<name>U2GMS1_9BACT</name>
<evidence type="ECO:0000313" key="1">
    <source>
        <dbReference type="EMBL" id="ERJ29384.1"/>
    </source>
</evidence>
<dbReference type="PATRIC" id="fig|1242968.3.peg.971"/>
<dbReference type="GO" id="GO:0003677">
    <property type="term" value="F:DNA binding"/>
    <property type="evidence" value="ECO:0007669"/>
    <property type="project" value="InterPro"/>
</dbReference>
<dbReference type="PANTHER" id="PTHR33988:SF2">
    <property type="entry name" value="ENDORIBONUCLEASE MAZF"/>
    <property type="match status" value="1"/>
</dbReference>
<gene>
    <name evidence="1" type="ORF">UNSWCS_914</name>
</gene>
<comment type="caution">
    <text evidence="1">The sequence shown here is derived from an EMBL/GenBank/DDBJ whole genome shotgun (WGS) entry which is preliminary data.</text>
</comment>
<dbReference type="Gene3D" id="2.30.30.110">
    <property type="match status" value="1"/>
</dbReference>
<dbReference type="GO" id="GO:0016075">
    <property type="term" value="P:rRNA catabolic process"/>
    <property type="evidence" value="ECO:0007669"/>
    <property type="project" value="TreeGrafter"/>
</dbReference>
<protein>
    <submittedName>
        <fullName evidence="1">Death on curing protein, Doc toxin</fullName>
    </submittedName>
</protein>
<reference evidence="1 2" key="1">
    <citation type="journal article" date="2013" name="BMC Genomics">
        <title>Comparative genomics of Campylobacter concisus isolates reveals genetic diversity and provides insights into disease association.</title>
        <authorList>
            <person name="Deshpande N.P."/>
            <person name="Kaakoush N.O."/>
            <person name="Wilkins M.R."/>
            <person name="Mitchell H.M."/>
        </authorList>
    </citation>
    <scope>NUCLEOTIDE SEQUENCE [LARGE SCALE GENOMIC DNA]</scope>
    <source>
        <strain evidence="1 2">UNSWCS</strain>
    </source>
</reference>
<dbReference type="Proteomes" id="UP000016620">
    <property type="component" value="Unassembled WGS sequence"/>
</dbReference>
<sequence length="107" mass="12282">MAVVMSRYEIWFINLDPTIGAEIQKTRPCVIISPPQLVYLQTRLIAPITSKGFDAPYRVNFELLGKEAKILCDQIRCVSVDRFISKVGELEGEQVEELKEILHQMFL</sequence>
<dbReference type="EMBL" id="ANNG01000013">
    <property type="protein sequence ID" value="ERJ29384.1"/>
    <property type="molecule type" value="Genomic_DNA"/>
</dbReference>
<accession>U2GMS1</accession>
<proteinExistence type="predicted"/>
<dbReference type="Pfam" id="PF02452">
    <property type="entry name" value="PemK_toxin"/>
    <property type="match status" value="1"/>
</dbReference>
<dbReference type="SUPFAM" id="SSF50118">
    <property type="entry name" value="Cell growth inhibitor/plasmid maintenance toxic component"/>
    <property type="match status" value="1"/>
</dbReference>
<dbReference type="InterPro" id="IPR011067">
    <property type="entry name" value="Plasmid_toxin/cell-grow_inhib"/>
</dbReference>
<dbReference type="PANTHER" id="PTHR33988">
    <property type="entry name" value="ENDORIBONUCLEASE MAZF-RELATED"/>
    <property type="match status" value="1"/>
</dbReference>
<dbReference type="GO" id="GO:0004521">
    <property type="term" value="F:RNA endonuclease activity"/>
    <property type="evidence" value="ECO:0007669"/>
    <property type="project" value="TreeGrafter"/>
</dbReference>
<dbReference type="InterPro" id="IPR003477">
    <property type="entry name" value="PemK-like"/>
</dbReference>
<dbReference type="AlphaFoldDB" id="U2GMS1"/>
<organism evidence="1 2">
    <name type="scientific">Campylobacter concisus UNSWCS</name>
    <dbReference type="NCBI Taxonomy" id="1242968"/>
    <lineage>
        <taxon>Bacteria</taxon>
        <taxon>Pseudomonadati</taxon>
        <taxon>Campylobacterota</taxon>
        <taxon>Epsilonproteobacteria</taxon>
        <taxon>Campylobacterales</taxon>
        <taxon>Campylobacteraceae</taxon>
        <taxon>Campylobacter</taxon>
    </lineage>
</organism>